<gene>
    <name evidence="2" type="ORF">SAMN05192542_10199</name>
</gene>
<feature type="chain" id="PRO_5030028865" evidence="1">
    <location>
        <begin position="23"/>
        <end position="186"/>
    </location>
</feature>
<dbReference type="EMBL" id="FOAJ01000001">
    <property type="protein sequence ID" value="SEK19506.1"/>
    <property type="molecule type" value="Genomic_DNA"/>
</dbReference>
<evidence type="ECO:0000313" key="3">
    <source>
        <dbReference type="Proteomes" id="UP000199120"/>
    </source>
</evidence>
<dbReference type="AlphaFoldDB" id="A0A1H7F019"/>
<dbReference type="OrthoDB" id="8851605at2"/>
<name>A0A1H7F019_9BURK</name>
<evidence type="ECO:0000313" key="2">
    <source>
        <dbReference type="EMBL" id="SEK19506.1"/>
    </source>
</evidence>
<feature type="signal peptide" evidence="1">
    <location>
        <begin position="1"/>
        <end position="22"/>
    </location>
</feature>
<organism evidence="2 3">
    <name type="scientific">Paraburkholderia caballeronis</name>
    <dbReference type="NCBI Taxonomy" id="416943"/>
    <lineage>
        <taxon>Bacteria</taxon>
        <taxon>Pseudomonadati</taxon>
        <taxon>Pseudomonadota</taxon>
        <taxon>Betaproteobacteria</taxon>
        <taxon>Burkholderiales</taxon>
        <taxon>Burkholderiaceae</taxon>
        <taxon>Paraburkholderia</taxon>
    </lineage>
</organism>
<proteinExistence type="predicted"/>
<dbReference type="STRING" id="416943.SAMN05445871_6167"/>
<dbReference type="RefSeq" id="WP_090552855.1">
    <property type="nucleotide sequence ID" value="NZ_FNSR01000003.1"/>
</dbReference>
<keyword evidence="3" id="KW-1185">Reference proteome</keyword>
<keyword evidence="1" id="KW-0732">Signal</keyword>
<sequence>MKRIVPAALVVAAAIASFAAHAQGVLAPGGAPAAPVNPLTRAASSVGVRQCLPALDALSSIGVRGATRSDVLIDWDRAHPNGAPVFSLVGLETAQGNAVISVNAAPAADGTCAVSAERVAFDASPCRQVAQRELRDYRATPLLPHMTVYTRDREPGSTVSLVDSPPGCLTIRRYVKFSASYGAGPQ</sequence>
<reference evidence="3" key="1">
    <citation type="submission" date="2016-10" db="EMBL/GenBank/DDBJ databases">
        <authorList>
            <person name="Varghese N."/>
            <person name="Submissions S."/>
        </authorList>
    </citation>
    <scope>NUCLEOTIDE SEQUENCE [LARGE SCALE GENOMIC DNA]</scope>
    <source>
        <strain evidence="3">LMG 26416</strain>
    </source>
</reference>
<accession>A0A1H7F019</accession>
<dbReference type="Proteomes" id="UP000199120">
    <property type="component" value="Unassembled WGS sequence"/>
</dbReference>
<evidence type="ECO:0000256" key="1">
    <source>
        <dbReference type="SAM" id="SignalP"/>
    </source>
</evidence>
<protein>
    <submittedName>
        <fullName evidence="2">Uncharacterized protein</fullName>
    </submittedName>
</protein>